<proteinExistence type="predicted"/>
<organism evidence="1 2">
    <name type="scientific">Chitinophaga ginsengisoli</name>
    <dbReference type="NCBI Taxonomy" id="363837"/>
    <lineage>
        <taxon>Bacteria</taxon>
        <taxon>Pseudomonadati</taxon>
        <taxon>Bacteroidota</taxon>
        <taxon>Chitinophagia</taxon>
        <taxon>Chitinophagales</taxon>
        <taxon>Chitinophagaceae</taxon>
        <taxon>Chitinophaga</taxon>
    </lineage>
</organism>
<gene>
    <name evidence="1" type="ORF">CLV42_104549</name>
</gene>
<evidence type="ECO:0000313" key="2">
    <source>
        <dbReference type="Proteomes" id="UP000240978"/>
    </source>
</evidence>
<comment type="caution">
    <text evidence="1">The sequence shown here is derived from an EMBL/GenBank/DDBJ whole genome shotgun (WGS) entry which is preliminary data.</text>
</comment>
<dbReference type="AlphaFoldDB" id="A0A2P8GE67"/>
<dbReference type="EMBL" id="PYGK01000004">
    <property type="protein sequence ID" value="PSL32246.1"/>
    <property type="molecule type" value="Genomic_DNA"/>
</dbReference>
<keyword evidence="2" id="KW-1185">Reference proteome</keyword>
<accession>A0A2P8GE67</accession>
<evidence type="ECO:0000313" key="1">
    <source>
        <dbReference type="EMBL" id="PSL32246.1"/>
    </source>
</evidence>
<sequence>MNCNVTLAVSCLYAEASQSLAITKGFSTGAGRAGGLSEGG</sequence>
<name>A0A2P8GE67_9BACT</name>
<dbReference type="Proteomes" id="UP000240978">
    <property type="component" value="Unassembled WGS sequence"/>
</dbReference>
<protein>
    <submittedName>
        <fullName evidence="1">Uncharacterized protein</fullName>
    </submittedName>
</protein>
<reference evidence="1 2" key="1">
    <citation type="submission" date="2018-03" db="EMBL/GenBank/DDBJ databases">
        <title>Genomic Encyclopedia of Archaeal and Bacterial Type Strains, Phase II (KMG-II): from individual species to whole genera.</title>
        <authorList>
            <person name="Goeker M."/>
        </authorList>
    </citation>
    <scope>NUCLEOTIDE SEQUENCE [LARGE SCALE GENOMIC DNA]</scope>
    <source>
        <strain evidence="1 2">DSM 18107</strain>
    </source>
</reference>